<dbReference type="Proteomes" id="UP000032142">
    <property type="component" value="Unassembled WGS sequence"/>
</dbReference>
<reference evidence="3" key="1">
    <citation type="submission" date="2014-09" db="EMBL/GenBank/DDBJ databases">
        <authorList>
            <person name="Mudge J."/>
            <person name="Ramaraj T."/>
            <person name="Lindquist I.E."/>
            <person name="Bharti A.K."/>
            <person name="Sundararajan A."/>
            <person name="Cameron C.T."/>
            <person name="Woodward J.E."/>
            <person name="May G.D."/>
            <person name="Brubaker C."/>
            <person name="Broadhvest J."/>
            <person name="Wilkins T.A."/>
        </authorList>
    </citation>
    <scope>NUCLEOTIDE SEQUENCE</scope>
    <source>
        <strain evidence="3">cv. AKA8401</strain>
    </source>
</reference>
<feature type="region of interest" description="Disordered" evidence="1">
    <location>
        <begin position="37"/>
        <end position="56"/>
    </location>
</feature>
<protein>
    <submittedName>
        <fullName evidence="2">Uncharacterized protein</fullName>
    </submittedName>
</protein>
<evidence type="ECO:0000313" key="2">
    <source>
        <dbReference type="EMBL" id="KHG01068.1"/>
    </source>
</evidence>
<evidence type="ECO:0000256" key="1">
    <source>
        <dbReference type="SAM" id="MobiDB-lite"/>
    </source>
</evidence>
<sequence length="56" mass="6071">MALVRQGSHVSPCQDMASALIKDSMIRISCKTMSRHGTGKARIPCKTMSRHGIGND</sequence>
<dbReference type="AlphaFoldDB" id="A0A0B0MFW6"/>
<evidence type="ECO:0000313" key="3">
    <source>
        <dbReference type="Proteomes" id="UP000032142"/>
    </source>
</evidence>
<comment type="caution">
    <text evidence="2">The sequence shown here is derived from an EMBL/GenBank/DDBJ whole genome shotgun (WGS) entry which is preliminary data.</text>
</comment>
<keyword evidence="3" id="KW-1185">Reference proteome</keyword>
<dbReference type="EMBL" id="JRRC01168485">
    <property type="protein sequence ID" value="KHG01068.1"/>
    <property type="molecule type" value="Genomic_DNA"/>
</dbReference>
<accession>A0A0B0MFW6</accession>
<organism evidence="2 3">
    <name type="scientific">Gossypium arboreum</name>
    <name type="common">Tree cotton</name>
    <name type="synonym">Gossypium nanking</name>
    <dbReference type="NCBI Taxonomy" id="29729"/>
    <lineage>
        <taxon>Eukaryota</taxon>
        <taxon>Viridiplantae</taxon>
        <taxon>Streptophyta</taxon>
        <taxon>Embryophyta</taxon>
        <taxon>Tracheophyta</taxon>
        <taxon>Spermatophyta</taxon>
        <taxon>Magnoliopsida</taxon>
        <taxon>eudicotyledons</taxon>
        <taxon>Gunneridae</taxon>
        <taxon>Pentapetalae</taxon>
        <taxon>rosids</taxon>
        <taxon>malvids</taxon>
        <taxon>Malvales</taxon>
        <taxon>Malvaceae</taxon>
        <taxon>Malvoideae</taxon>
        <taxon>Gossypium</taxon>
    </lineage>
</organism>
<gene>
    <name evidence="2" type="ORF">F383_39156</name>
</gene>
<name>A0A0B0MFW6_GOSAR</name>
<proteinExistence type="predicted"/>